<gene>
    <name evidence="11" type="ORF">Poly24_18230</name>
</gene>
<dbReference type="Gene3D" id="3.40.50.300">
    <property type="entry name" value="P-loop containing nucleotide triphosphate hydrolases"/>
    <property type="match status" value="1"/>
</dbReference>
<organism evidence="11 12">
    <name type="scientific">Rosistilla carotiformis</name>
    <dbReference type="NCBI Taxonomy" id="2528017"/>
    <lineage>
        <taxon>Bacteria</taxon>
        <taxon>Pseudomonadati</taxon>
        <taxon>Planctomycetota</taxon>
        <taxon>Planctomycetia</taxon>
        <taxon>Pirellulales</taxon>
        <taxon>Pirellulaceae</taxon>
        <taxon>Rosistilla</taxon>
    </lineage>
</organism>
<dbReference type="GO" id="GO:0016020">
    <property type="term" value="C:membrane"/>
    <property type="evidence" value="ECO:0007669"/>
    <property type="project" value="UniProtKB-SubCell"/>
</dbReference>
<comment type="subcellular location">
    <subcellularLocation>
        <location evidence="1">Membrane</location>
        <topology evidence="1">Multi-pass membrane protein</topology>
    </subcellularLocation>
</comment>
<dbReference type="SMART" id="SM00240">
    <property type="entry name" value="FHA"/>
    <property type="match status" value="2"/>
</dbReference>
<evidence type="ECO:0000313" key="12">
    <source>
        <dbReference type="Proteomes" id="UP000315082"/>
    </source>
</evidence>
<dbReference type="InterPro" id="IPR027417">
    <property type="entry name" value="P-loop_NTPase"/>
</dbReference>
<feature type="transmembrane region" description="Helical" evidence="8">
    <location>
        <begin position="741"/>
        <end position="762"/>
    </location>
</feature>
<evidence type="ECO:0000313" key="11">
    <source>
        <dbReference type="EMBL" id="QDV68115.1"/>
    </source>
</evidence>
<keyword evidence="4" id="KW-0547">Nucleotide-binding</keyword>
<evidence type="ECO:0000256" key="2">
    <source>
        <dbReference type="ARBA" id="ARBA00022448"/>
    </source>
</evidence>
<dbReference type="RefSeq" id="WP_145093439.1">
    <property type="nucleotide sequence ID" value="NZ_CP036348.1"/>
</dbReference>
<keyword evidence="3 8" id="KW-0812">Transmembrane</keyword>
<evidence type="ECO:0000256" key="8">
    <source>
        <dbReference type="SAM" id="Phobius"/>
    </source>
</evidence>
<dbReference type="PANTHER" id="PTHR48041">
    <property type="entry name" value="ABC TRANSPORTER G FAMILY MEMBER 28"/>
    <property type="match status" value="1"/>
</dbReference>
<dbReference type="OrthoDB" id="151099at2"/>
<dbReference type="GO" id="GO:0005524">
    <property type="term" value="F:ATP binding"/>
    <property type="evidence" value="ECO:0007669"/>
    <property type="project" value="UniProtKB-KW"/>
</dbReference>
<feature type="domain" description="ABC transporter" evidence="10">
    <location>
        <begin position="215"/>
        <end position="462"/>
    </location>
</feature>
<dbReference type="SMART" id="SM00382">
    <property type="entry name" value="AAA"/>
    <property type="match status" value="1"/>
</dbReference>
<feature type="domain" description="FHA" evidence="9">
    <location>
        <begin position="135"/>
        <end position="185"/>
    </location>
</feature>
<dbReference type="Gene3D" id="2.60.200.20">
    <property type="match status" value="2"/>
</dbReference>
<keyword evidence="11" id="KW-0378">Hydrolase</keyword>
<dbReference type="InterPro" id="IPR013525">
    <property type="entry name" value="ABC2_TM"/>
</dbReference>
<dbReference type="InterPro" id="IPR008984">
    <property type="entry name" value="SMAD_FHA_dom_sf"/>
</dbReference>
<dbReference type="Proteomes" id="UP000315082">
    <property type="component" value="Chromosome"/>
</dbReference>
<dbReference type="Pfam" id="PF00005">
    <property type="entry name" value="ABC_tran"/>
    <property type="match status" value="1"/>
</dbReference>
<protein>
    <submittedName>
        <fullName evidence="11">ABC transporter ATP-binding/permease protein</fullName>
        <ecNumber evidence="11">3.6.3.-</ecNumber>
    </submittedName>
</protein>
<evidence type="ECO:0000256" key="1">
    <source>
        <dbReference type="ARBA" id="ARBA00004141"/>
    </source>
</evidence>
<evidence type="ECO:0000256" key="4">
    <source>
        <dbReference type="ARBA" id="ARBA00022741"/>
    </source>
</evidence>
<dbReference type="InterPro" id="IPR015856">
    <property type="entry name" value="ABC_transpr_CbiO/EcfA_su"/>
</dbReference>
<feature type="transmembrane region" description="Helical" evidence="8">
    <location>
        <begin position="649"/>
        <end position="670"/>
    </location>
</feature>
<evidence type="ECO:0000256" key="7">
    <source>
        <dbReference type="ARBA" id="ARBA00023136"/>
    </source>
</evidence>
<name>A0A518JRE5_9BACT</name>
<dbReference type="EMBL" id="CP036348">
    <property type="protein sequence ID" value="QDV68115.1"/>
    <property type="molecule type" value="Genomic_DNA"/>
</dbReference>
<dbReference type="CDD" id="cd03225">
    <property type="entry name" value="ABC_cobalt_CbiO_domain1"/>
    <property type="match status" value="1"/>
</dbReference>
<proteinExistence type="predicted"/>
<dbReference type="EC" id="3.6.3.-" evidence="11"/>
<dbReference type="GO" id="GO:0016887">
    <property type="term" value="F:ATP hydrolysis activity"/>
    <property type="evidence" value="ECO:0007669"/>
    <property type="project" value="InterPro"/>
</dbReference>
<evidence type="ECO:0000259" key="10">
    <source>
        <dbReference type="PROSITE" id="PS50893"/>
    </source>
</evidence>
<keyword evidence="7 8" id="KW-0472">Membrane</keyword>
<evidence type="ECO:0000256" key="5">
    <source>
        <dbReference type="ARBA" id="ARBA00022840"/>
    </source>
</evidence>
<dbReference type="Pfam" id="PF00498">
    <property type="entry name" value="FHA"/>
    <property type="match status" value="2"/>
</dbReference>
<dbReference type="CDD" id="cd00060">
    <property type="entry name" value="FHA"/>
    <property type="match status" value="2"/>
</dbReference>
<dbReference type="KEGG" id="rcf:Poly24_18230"/>
<evidence type="ECO:0000256" key="6">
    <source>
        <dbReference type="ARBA" id="ARBA00022989"/>
    </source>
</evidence>
<keyword evidence="5 11" id="KW-0067">ATP-binding</keyword>
<keyword evidence="12" id="KW-1185">Reference proteome</keyword>
<sequence length="768" mass="84239">MRLHIQHEDGSVQVFDFREQNVCLGRAKECEVQFDSARYPKVSSIHAELKFDDDGWRLIHHSRSNQTLINGAPVESMQRVKSGDTIRLGYTGPMIQVVSFSESDSTPAGTLLAAQVPKILQQLHPLETFDAAEGGLIGRNPEVAVFCLDHPHVSRAHAQLARSGQQIWIEDVGSANGTFVNGKQIASRCLLNDGDVIDIGPFSLELRAQRFVSRSRKNNVQLVAERVGLEIRGGGRSEPLRLLNNIDLVLNPGEFACIVGPSGSGKSTLLRLLSGRGEPTAGRTYVNGRDLHQNFGAIKTDLCVIPQALTLHETLTVEQTLLFTAALRLPPDLQQSELKQAVNAILQTVGLETRRDVRISQLSGGQLKRVGLGTELISDPSLLFLDEVTSGLDEQADQEMMQLFERLAASGKTLVCVTHNLAHVSDHCDLILVLTVGGHLAFFGSPAEAIEYFKVSRLADIYPALGKRKAEAWESRFLTSQYFRRYVVDRKPALQKRDSELRTGQYTYRASVSIGLRQFATIFRRTAAIWRADLPAVATLIGQPLLVGLLLCLVFGQFADLSEKLVPERLATTRNLLFLLSVSCFWLGCNSSVKELVQERMIYHRERNFNLNLEAYLGAKVLFFAGLSFAQSVLLGAITLAWFDPPGDNLAMLGTLCLLSVTGSLLGQAISASAKSEETAIAIVPVVVIPQIILGGVVASLSVLPLWIAKATTTVFWGQKAVEGCLQTSERIASDFEPAQFTTYVVIFVHAMVFLTIAWIGTRRATTG</sequence>
<evidence type="ECO:0000259" key="9">
    <source>
        <dbReference type="PROSITE" id="PS50006"/>
    </source>
</evidence>
<dbReference type="SUPFAM" id="SSF52540">
    <property type="entry name" value="P-loop containing nucleoside triphosphate hydrolases"/>
    <property type="match status" value="1"/>
</dbReference>
<reference evidence="11 12" key="1">
    <citation type="submission" date="2019-02" db="EMBL/GenBank/DDBJ databases">
        <title>Deep-cultivation of Planctomycetes and their phenomic and genomic characterization uncovers novel biology.</title>
        <authorList>
            <person name="Wiegand S."/>
            <person name="Jogler M."/>
            <person name="Boedeker C."/>
            <person name="Pinto D."/>
            <person name="Vollmers J."/>
            <person name="Rivas-Marin E."/>
            <person name="Kohn T."/>
            <person name="Peeters S.H."/>
            <person name="Heuer A."/>
            <person name="Rast P."/>
            <person name="Oberbeckmann S."/>
            <person name="Bunk B."/>
            <person name="Jeske O."/>
            <person name="Meyerdierks A."/>
            <person name="Storesund J.E."/>
            <person name="Kallscheuer N."/>
            <person name="Luecker S."/>
            <person name="Lage O.M."/>
            <person name="Pohl T."/>
            <person name="Merkel B.J."/>
            <person name="Hornburger P."/>
            <person name="Mueller R.-W."/>
            <person name="Bruemmer F."/>
            <person name="Labrenz M."/>
            <person name="Spormann A.M."/>
            <person name="Op den Camp H."/>
            <person name="Overmann J."/>
            <person name="Amann R."/>
            <person name="Jetten M.S.M."/>
            <person name="Mascher T."/>
            <person name="Medema M.H."/>
            <person name="Devos D.P."/>
            <person name="Kaster A.-K."/>
            <person name="Ovreas L."/>
            <person name="Rohde M."/>
            <person name="Galperin M.Y."/>
            <person name="Jogler C."/>
        </authorList>
    </citation>
    <scope>NUCLEOTIDE SEQUENCE [LARGE SCALE GENOMIC DNA]</scope>
    <source>
        <strain evidence="11 12">Poly24</strain>
    </source>
</reference>
<feature type="transmembrane region" description="Helical" evidence="8">
    <location>
        <begin position="682"/>
        <end position="708"/>
    </location>
</feature>
<dbReference type="PROSITE" id="PS50006">
    <property type="entry name" value="FHA_DOMAIN"/>
    <property type="match status" value="2"/>
</dbReference>
<dbReference type="InterPro" id="IPR017871">
    <property type="entry name" value="ABC_transporter-like_CS"/>
</dbReference>
<feature type="transmembrane region" description="Helical" evidence="8">
    <location>
        <begin position="617"/>
        <end position="643"/>
    </location>
</feature>
<dbReference type="SUPFAM" id="SSF49879">
    <property type="entry name" value="SMAD/FHA domain"/>
    <property type="match status" value="2"/>
</dbReference>
<dbReference type="PROSITE" id="PS00211">
    <property type="entry name" value="ABC_TRANSPORTER_1"/>
    <property type="match status" value="1"/>
</dbReference>
<dbReference type="InterPro" id="IPR000253">
    <property type="entry name" value="FHA_dom"/>
</dbReference>
<dbReference type="InterPro" id="IPR003439">
    <property type="entry name" value="ABC_transporter-like_ATP-bd"/>
</dbReference>
<keyword evidence="6 8" id="KW-1133">Transmembrane helix</keyword>
<dbReference type="InterPro" id="IPR050352">
    <property type="entry name" value="ABCG_transporters"/>
</dbReference>
<dbReference type="InterPro" id="IPR003593">
    <property type="entry name" value="AAA+_ATPase"/>
</dbReference>
<feature type="domain" description="FHA" evidence="9">
    <location>
        <begin position="22"/>
        <end position="74"/>
    </location>
</feature>
<dbReference type="PROSITE" id="PS50893">
    <property type="entry name" value="ABC_TRANSPORTER_2"/>
    <property type="match status" value="1"/>
</dbReference>
<dbReference type="GO" id="GO:0140359">
    <property type="term" value="F:ABC-type transporter activity"/>
    <property type="evidence" value="ECO:0007669"/>
    <property type="project" value="InterPro"/>
</dbReference>
<accession>A0A518JRE5</accession>
<dbReference type="Pfam" id="PF01061">
    <property type="entry name" value="ABC2_membrane"/>
    <property type="match status" value="1"/>
</dbReference>
<dbReference type="AlphaFoldDB" id="A0A518JRE5"/>
<evidence type="ECO:0000256" key="3">
    <source>
        <dbReference type="ARBA" id="ARBA00022692"/>
    </source>
</evidence>
<dbReference type="PANTHER" id="PTHR48041:SF139">
    <property type="entry name" value="PROTEIN SCARLET"/>
    <property type="match status" value="1"/>
</dbReference>
<keyword evidence="2" id="KW-0813">Transport</keyword>